<accession>A0A9X0AYH2</accession>
<reference evidence="2" key="1">
    <citation type="submission" date="2022-11" db="EMBL/GenBank/DDBJ databases">
        <title>Genome Resource of Sclerotinia nivalis Strain SnTB1, a Plant Pathogen Isolated from American Ginseng.</title>
        <authorList>
            <person name="Fan S."/>
        </authorList>
    </citation>
    <scope>NUCLEOTIDE SEQUENCE</scope>
    <source>
        <strain evidence="2">SnTB1</strain>
    </source>
</reference>
<protein>
    <submittedName>
        <fullName evidence="2">Uncharacterized protein</fullName>
    </submittedName>
</protein>
<proteinExistence type="predicted"/>
<dbReference type="AlphaFoldDB" id="A0A9X0AYH2"/>
<comment type="caution">
    <text evidence="2">The sequence shown here is derived from an EMBL/GenBank/DDBJ whole genome shotgun (WGS) entry which is preliminary data.</text>
</comment>
<dbReference type="Proteomes" id="UP001152300">
    <property type="component" value="Unassembled WGS sequence"/>
</dbReference>
<dbReference type="EMBL" id="JAPEIS010000001">
    <property type="protein sequence ID" value="KAJ8070673.1"/>
    <property type="molecule type" value="Genomic_DNA"/>
</dbReference>
<gene>
    <name evidence="2" type="ORF">OCU04_001044</name>
</gene>
<feature type="compositionally biased region" description="Polar residues" evidence="1">
    <location>
        <begin position="47"/>
        <end position="62"/>
    </location>
</feature>
<evidence type="ECO:0000256" key="1">
    <source>
        <dbReference type="SAM" id="MobiDB-lite"/>
    </source>
</evidence>
<keyword evidence="3" id="KW-1185">Reference proteome</keyword>
<name>A0A9X0AYH2_9HELO</name>
<evidence type="ECO:0000313" key="3">
    <source>
        <dbReference type="Proteomes" id="UP001152300"/>
    </source>
</evidence>
<sequence length="73" mass="7816">MVDGTASNNNSWVTISNDSPEQFSSVAPSYHSNYSAELVLTLPPANAQANGRSSQGSIQSKFNPPPRYSVTDQ</sequence>
<feature type="region of interest" description="Disordered" evidence="1">
    <location>
        <begin position="45"/>
        <end position="73"/>
    </location>
</feature>
<organism evidence="2 3">
    <name type="scientific">Sclerotinia nivalis</name>
    <dbReference type="NCBI Taxonomy" id="352851"/>
    <lineage>
        <taxon>Eukaryota</taxon>
        <taxon>Fungi</taxon>
        <taxon>Dikarya</taxon>
        <taxon>Ascomycota</taxon>
        <taxon>Pezizomycotina</taxon>
        <taxon>Leotiomycetes</taxon>
        <taxon>Helotiales</taxon>
        <taxon>Sclerotiniaceae</taxon>
        <taxon>Sclerotinia</taxon>
    </lineage>
</organism>
<feature type="region of interest" description="Disordered" evidence="1">
    <location>
        <begin position="1"/>
        <end position="27"/>
    </location>
</feature>
<evidence type="ECO:0000313" key="2">
    <source>
        <dbReference type="EMBL" id="KAJ8070673.1"/>
    </source>
</evidence>